<feature type="signal peptide" evidence="2">
    <location>
        <begin position="1"/>
        <end position="25"/>
    </location>
</feature>
<keyword evidence="4" id="KW-1185">Reference proteome</keyword>
<dbReference type="EMBL" id="CP102332">
    <property type="protein sequence ID" value="UUS31649.1"/>
    <property type="molecule type" value="Genomic_DNA"/>
</dbReference>
<evidence type="ECO:0008006" key="5">
    <source>
        <dbReference type="Google" id="ProtNLM"/>
    </source>
</evidence>
<accession>A0ABY5N5U2</accession>
<evidence type="ECO:0000256" key="1">
    <source>
        <dbReference type="SAM" id="MobiDB-lite"/>
    </source>
</evidence>
<evidence type="ECO:0000313" key="4">
    <source>
        <dbReference type="Proteomes" id="UP001060150"/>
    </source>
</evidence>
<dbReference type="Gene3D" id="2.60.40.10">
    <property type="entry name" value="Immunoglobulins"/>
    <property type="match status" value="1"/>
</dbReference>
<evidence type="ECO:0000313" key="3">
    <source>
        <dbReference type="EMBL" id="UUS31649.1"/>
    </source>
</evidence>
<name>A0ABY5N5U2_9ACTN</name>
<evidence type="ECO:0000256" key="2">
    <source>
        <dbReference type="SAM" id="SignalP"/>
    </source>
</evidence>
<keyword evidence="2" id="KW-0732">Signal</keyword>
<sequence>MRMSSPARALTRVACVAVVTGIVGAGTVLPASAEDEPQSDQLWISAPYETTLPVGTGGEAGTERTLEVGLTHDNAHFAVTDGRLTVDVSGLAGVAEVVWPDNCAPSGTSAVCSVPEVPVSGLDERVRLQIRAAAGAALGATGRIGYSARATTTQQGGELAAHEQETTVTLGSGPDLVVRGDGPSGTVRPGDTVSVPFTVVNRGSEAARGVRVTMYVTRGLDVGAVDPKCSTTPLDERSGTAALNRVDCVFDDVVAPGATFALPRTLTATAAAYAYHERLDISVDPGGDAQDLEPSDNGLYTAVRVANTSDFSVSGADLTAAAGQTVTADVTFRNDGPGWVANLRSGEPVAAVDFVVPQGATVTSAPENCHGRTASGDWYEGPGGAPRYQCDLPIWIGERQQVSLPFALRVDTVVPGATGTVTLRDTWGEARPNDPDTTDNTAKVVLNAAG</sequence>
<dbReference type="Proteomes" id="UP001060150">
    <property type="component" value="Chromosome"/>
</dbReference>
<dbReference type="InterPro" id="IPR013783">
    <property type="entry name" value="Ig-like_fold"/>
</dbReference>
<dbReference type="RefSeq" id="WP_232791176.1">
    <property type="nucleotide sequence ID" value="NZ_CP102332.1"/>
</dbReference>
<feature type="region of interest" description="Disordered" evidence="1">
    <location>
        <begin position="171"/>
        <end position="190"/>
    </location>
</feature>
<proteinExistence type="predicted"/>
<protein>
    <recommendedName>
        <fullName evidence="5">DUF11 domain-containing protein</fullName>
    </recommendedName>
</protein>
<feature type="chain" id="PRO_5045857993" description="DUF11 domain-containing protein" evidence="2">
    <location>
        <begin position="26"/>
        <end position="450"/>
    </location>
</feature>
<reference evidence="3" key="1">
    <citation type="submission" date="2022-08" db="EMBL/GenBank/DDBJ databases">
        <title>Streptomyces changanensis sp. nov., an actinomycete isolated from soil.</title>
        <authorList>
            <person name="Wu H."/>
            <person name="Han L."/>
        </authorList>
    </citation>
    <scope>NUCLEOTIDE SEQUENCE</scope>
    <source>
        <strain evidence="3">HL-66</strain>
    </source>
</reference>
<organism evidence="3 4">
    <name type="scientific">Streptomyces changanensis</name>
    <dbReference type="NCBI Taxonomy" id="2964669"/>
    <lineage>
        <taxon>Bacteria</taxon>
        <taxon>Bacillati</taxon>
        <taxon>Actinomycetota</taxon>
        <taxon>Actinomycetes</taxon>
        <taxon>Kitasatosporales</taxon>
        <taxon>Streptomycetaceae</taxon>
        <taxon>Streptomyces</taxon>
    </lineage>
</organism>
<gene>
    <name evidence="3" type="ORF">NRO40_12930</name>
</gene>